<comment type="caution">
    <text evidence="12">The sequence shown here is derived from an EMBL/GenBank/DDBJ whole genome shotgun (WGS) entry which is preliminary data.</text>
</comment>
<evidence type="ECO:0000313" key="12">
    <source>
        <dbReference type="EMBL" id="EFC89054.1"/>
    </source>
</evidence>
<dbReference type="InterPro" id="IPR043605">
    <property type="entry name" value="DUF883_C"/>
</dbReference>
<evidence type="ECO:0000256" key="2">
    <source>
        <dbReference type="ARBA" id="ARBA00010423"/>
    </source>
</evidence>
<accession>D2ZUP8</accession>
<feature type="domain" description="DUF883" evidence="11">
    <location>
        <begin position="122"/>
        <end position="151"/>
    </location>
</feature>
<comment type="subcellular location">
    <subcellularLocation>
        <location evidence="1">Cell inner membrane</location>
        <topology evidence="1">Single-pass membrane protein</topology>
    </subcellularLocation>
</comment>
<keyword evidence="8" id="KW-0175">Coiled coil</keyword>
<protein>
    <submittedName>
        <fullName evidence="12">ElaB family protein</fullName>
    </submittedName>
</protein>
<evidence type="ECO:0000259" key="10">
    <source>
        <dbReference type="Pfam" id="PF05957"/>
    </source>
</evidence>
<organism evidence="12 13">
    <name type="scientific">Neisseria mucosa (strain ATCC 25996 / DSM 4631 / NCTC 10774 / M26)</name>
    <dbReference type="NCBI Taxonomy" id="546266"/>
    <lineage>
        <taxon>Bacteria</taxon>
        <taxon>Pseudomonadati</taxon>
        <taxon>Pseudomonadota</taxon>
        <taxon>Betaproteobacteria</taxon>
        <taxon>Neisseriales</taxon>
        <taxon>Neisseriaceae</taxon>
        <taxon>Neisseria</taxon>
    </lineage>
</organism>
<keyword evidence="4" id="KW-0997">Cell inner membrane</keyword>
<feature type="transmembrane region" description="Helical" evidence="9">
    <location>
        <begin position="130"/>
        <end position="148"/>
    </location>
</feature>
<dbReference type="InterPro" id="IPR043604">
    <property type="entry name" value="DUF883_N"/>
</dbReference>
<proteinExistence type="inferred from homology"/>
<reference evidence="12 13" key="1">
    <citation type="submission" date="2009-10" db="EMBL/GenBank/DDBJ databases">
        <authorList>
            <person name="Weinstock G."/>
            <person name="Sodergren E."/>
            <person name="Clifton S."/>
            <person name="Fulton L."/>
            <person name="Fulton B."/>
            <person name="Courtney L."/>
            <person name="Fronick C."/>
            <person name="Harrison M."/>
            <person name="Strong C."/>
            <person name="Farmer C."/>
            <person name="Delahaunty K."/>
            <person name="Markovic C."/>
            <person name="Hall O."/>
            <person name="Minx P."/>
            <person name="Tomlinson C."/>
            <person name="Mitreva M."/>
            <person name="Nelson J."/>
            <person name="Hou S."/>
            <person name="Wollam A."/>
            <person name="Pepin K.H."/>
            <person name="Johnson M."/>
            <person name="Bhonagiri V."/>
            <person name="Nash W.E."/>
            <person name="Warren W."/>
            <person name="Chinwalla A."/>
            <person name="Mardis E.R."/>
            <person name="Wilson R.K."/>
        </authorList>
    </citation>
    <scope>NUCLEOTIDE SEQUENCE [LARGE SCALE GENOMIC DNA]</scope>
    <source>
        <strain evidence="13">ATCC 25996 / DSM 4631 / NCTC 10774 / M26</strain>
    </source>
</reference>
<evidence type="ECO:0000256" key="9">
    <source>
        <dbReference type="SAM" id="Phobius"/>
    </source>
</evidence>
<keyword evidence="5 9" id="KW-0812">Transmembrane</keyword>
<dbReference type="Pfam" id="PF19029">
    <property type="entry name" value="DUF883_C"/>
    <property type="match status" value="1"/>
</dbReference>
<dbReference type="Proteomes" id="UP000003344">
    <property type="component" value="Unassembled WGS sequence"/>
</dbReference>
<gene>
    <name evidence="12" type="ORF">NEIMUCOT_04338</name>
</gene>
<sequence length="151" mass="17424">MDIKEKVMKKHDFESRKEALLKDIQDVMSDVEELYSKGVEVGSEEGKKAKAKLQEKLEAAKDRLHDFQEEAGDRIRYHADRAREKYDEFEEEAEERFREGKKRFAEFGEEAGDRIKRGARQADAAVHDKPYYAMGFAALAGLVVGVLLNRR</sequence>
<evidence type="ECO:0000256" key="4">
    <source>
        <dbReference type="ARBA" id="ARBA00022519"/>
    </source>
</evidence>
<dbReference type="GO" id="GO:0005886">
    <property type="term" value="C:plasma membrane"/>
    <property type="evidence" value="ECO:0007669"/>
    <property type="project" value="UniProtKB-SubCell"/>
</dbReference>
<feature type="coiled-coil region" evidence="8">
    <location>
        <begin position="43"/>
        <end position="99"/>
    </location>
</feature>
<dbReference type="STRING" id="546266.NEIMUCOT_04338"/>
<keyword evidence="6 9" id="KW-1133">Transmembrane helix</keyword>
<dbReference type="AlphaFoldDB" id="D2ZUP8"/>
<evidence type="ECO:0000256" key="5">
    <source>
        <dbReference type="ARBA" id="ARBA00022692"/>
    </source>
</evidence>
<dbReference type="eggNOG" id="COG4575">
    <property type="taxonomic scope" value="Bacteria"/>
</dbReference>
<evidence type="ECO:0000256" key="7">
    <source>
        <dbReference type="ARBA" id="ARBA00023136"/>
    </source>
</evidence>
<evidence type="ECO:0000256" key="6">
    <source>
        <dbReference type="ARBA" id="ARBA00022989"/>
    </source>
</evidence>
<keyword evidence="7 9" id="KW-0472">Membrane</keyword>
<dbReference type="GO" id="GO:0043022">
    <property type="term" value="F:ribosome binding"/>
    <property type="evidence" value="ECO:0007669"/>
    <property type="project" value="InterPro"/>
</dbReference>
<evidence type="ECO:0000256" key="1">
    <source>
        <dbReference type="ARBA" id="ARBA00004377"/>
    </source>
</evidence>
<comment type="similarity">
    <text evidence="2">Belongs to the ElaB/YgaM/YqjD family.</text>
</comment>
<evidence type="ECO:0000259" key="11">
    <source>
        <dbReference type="Pfam" id="PF19029"/>
    </source>
</evidence>
<feature type="domain" description="DUF883" evidence="10">
    <location>
        <begin position="18"/>
        <end position="69"/>
    </location>
</feature>
<evidence type="ECO:0000256" key="3">
    <source>
        <dbReference type="ARBA" id="ARBA00022475"/>
    </source>
</evidence>
<dbReference type="PANTHER" id="PTHR35893">
    <property type="entry name" value="INNER MEMBRANE PROTEIN-RELATED"/>
    <property type="match status" value="1"/>
</dbReference>
<dbReference type="PANTHER" id="PTHR35893:SF1">
    <property type="entry name" value="PROTEIN ELAB"/>
    <property type="match status" value="1"/>
</dbReference>
<dbReference type="Pfam" id="PF05957">
    <property type="entry name" value="DUF883"/>
    <property type="match status" value="1"/>
</dbReference>
<keyword evidence="3" id="KW-1003">Cell membrane</keyword>
<dbReference type="InterPro" id="IPR010279">
    <property type="entry name" value="YqjD/ElaB"/>
</dbReference>
<name>D2ZUP8_NEIM2</name>
<evidence type="ECO:0000256" key="8">
    <source>
        <dbReference type="SAM" id="Coils"/>
    </source>
</evidence>
<dbReference type="EMBL" id="ACDX02000004">
    <property type="protein sequence ID" value="EFC89054.1"/>
    <property type="molecule type" value="Genomic_DNA"/>
</dbReference>
<evidence type="ECO:0000313" key="13">
    <source>
        <dbReference type="Proteomes" id="UP000003344"/>
    </source>
</evidence>